<organism evidence="2 3">
    <name type="scientific">Stieleria bergensis</name>
    <dbReference type="NCBI Taxonomy" id="2528025"/>
    <lineage>
        <taxon>Bacteria</taxon>
        <taxon>Pseudomonadati</taxon>
        <taxon>Planctomycetota</taxon>
        <taxon>Planctomycetia</taxon>
        <taxon>Pirellulales</taxon>
        <taxon>Pirellulaceae</taxon>
        <taxon>Stieleria</taxon>
    </lineage>
</organism>
<keyword evidence="3" id="KW-1185">Reference proteome</keyword>
<reference evidence="2 3" key="1">
    <citation type="submission" date="2019-02" db="EMBL/GenBank/DDBJ databases">
        <title>Deep-cultivation of Planctomycetes and their phenomic and genomic characterization uncovers novel biology.</title>
        <authorList>
            <person name="Wiegand S."/>
            <person name="Jogler M."/>
            <person name="Boedeker C."/>
            <person name="Pinto D."/>
            <person name="Vollmers J."/>
            <person name="Rivas-Marin E."/>
            <person name="Kohn T."/>
            <person name="Peeters S.H."/>
            <person name="Heuer A."/>
            <person name="Rast P."/>
            <person name="Oberbeckmann S."/>
            <person name="Bunk B."/>
            <person name="Jeske O."/>
            <person name="Meyerdierks A."/>
            <person name="Storesund J.E."/>
            <person name="Kallscheuer N."/>
            <person name="Luecker S."/>
            <person name="Lage O.M."/>
            <person name="Pohl T."/>
            <person name="Merkel B.J."/>
            <person name="Hornburger P."/>
            <person name="Mueller R.-W."/>
            <person name="Bruemmer F."/>
            <person name="Labrenz M."/>
            <person name="Spormann A.M."/>
            <person name="Op den Camp H."/>
            <person name="Overmann J."/>
            <person name="Amann R."/>
            <person name="Jetten M.S.M."/>
            <person name="Mascher T."/>
            <person name="Medema M.H."/>
            <person name="Devos D.P."/>
            <person name="Kaster A.-K."/>
            <person name="Ovreas L."/>
            <person name="Rohde M."/>
            <person name="Galperin M.Y."/>
            <person name="Jogler C."/>
        </authorList>
    </citation>
    <scope>NUCLEOTIDE SEQUENCE [LARGE SCALE GENOMIC DNA]</scope>
    <source>
        <strain evidence="2 3">SV_7m_r</strain>
    </source>
</reference>
<proteinExistence type="predicted"/>
<dbReference type="InterPro" id="IPR011990">
    <property type="entry name" value="TPR-like_helical_dom_sf"/>
</dbReference>
<dbReference type="SUPFAM" id="SSF48452">
    <property type="entry name" value="TPR-like"/>
    <property type="match status" value="1"/>
</dbReference>
<sequence length="1020" mass="110215">MKSPKPQRSARIVSPSAIACGTSLPLLSLVWVLLTVFPWSTLMAQNQPPGNQPPGNQFPGGRFPGVTGPGNNSSPPQEYFIAMEFYRAGELDRALDGFDVALRRTRVDAAGRWVDSIPVYAMLAETQYQLGDLESAMRSLDQLFAIVARNRGWMARPLWRDLNNTGNVAVTPPRYLWQAARRFNRIPLPSEISFVRGQVIDEAAIAAGGAIESQNIRRLNVVEVLRGIAIANYRRRIIMGELARLDSGPQQCLEATKFPAGLNVPIAKVMIGAMRGCERFGAGQDEMAVKDSVQFGLLQGRIHPLTPIANLASASAVAATAKPDQALQQAIAAANQAGAEDQLEFVGEAMMLAAGCSTAQTAKAVQAAASEIAAALIRESRLASAQCLLASVDAAITAGDLAYATQRLQDAGAMLSRRDMVVPRLRSYMAYLSARLATRQPYAASGNPMPWQKPLGAMFAFATDHKVRNRGLISMPRLYQLARLNQIIASTKDTGSIDDLLATYADPPSIAVWRRDATDALAGQVANRDRLRVARLSTAFARNNAPDAMLRIEQLQQGRVTQPLALGGRLLQANAVTRMPGPMLLPKDLQWRNTADALVRNLSAAQLAAANQPKQQIAPEQAAANYGKLISQTWAMALDRNEIPTVVPKPLDEKKPLGEIPDKTGLLIYLRDGGFYHAILATKEKATIWSIKGGPRIDADIANLLRTVGVGTKKKPRLPTDDAWRQQAMSLRDRLIPPDTGPILQGVLAKVERLVVIPDSRLWYLPFELLPTDDASSELLGDAVSLSYAATPALALSPTAAPPQDHHIGIALGRFFAPRDMEHDAAIAKSITDVLPAGQWVEIPNGYAIPSSRSGEVANHLIVGQVTTPKAGALLRTALIPSDTSQPLGTFEDWLGPPPRVPSSVFLSGFRCYLDTGQPPLGSEIMATIAQLQYSGVRDVVLSRWALGGQSTATLIQEYGQELPFASALEAFDRARQILRGSVLDPTGEPTLLGDDLEGVMLSGDQPFFWSSYLMSTPLN</sequence>
<dbReference type="Proteomes" id="UP000315003">
    <property type="component" value="Chromosome"/>
</dbReference>
<accession>A0A517SQW1</accession>
<gene>
    <name evidence="2" type="ORF">SV7mr_09910</name>
</gene>
<evidence type="ECO:0000313" key="3">
    <source>
        <dbReference type="Proteomes" id="UP000315003"/>
    </source>
</evidence>
<evidence type="ECO:0000313" key="2">
    <source>
        <dbReference type="EMBL" id="QDT58498.1"/>
    </source>
</evidence>
<feature type="region of interest" description="Disordered" evidence="1">
    <location>
        <begin position="45"/>
        <end position="70"/>
    </location>
</feature>
<evidence type="ECO:0000256" key="1">
    <source>
        <dbReference type="SAM" id="MobiDB-lite"/>
    </source>
</evidence>
<dbReference type="EMBL" id="CP036272">
    <property type="protein sequence ID" value="QDT58498.1"/>
    <property type="molecule type" value="Genomic_DNA"/>
</dbReference>
<dbReference type="AlphaFoldDB" id="A0A517SQW1"/>
<protein>
    <submittedName>
        <fullName evidence="2">CHAT domain protein</fullName>
    </submittedName>
</protein>
<name>A0A517SQW1_9BACT</name>
<feature type="compositionally biased region" description="Low complexity" evidence="1">
    <location>
        <begin position="45"/>
        <end position="65"/>
    </location>
</feature>